<comment type="caution">
    <text evidence="1">The sequence shown here is derived from an EMBL/GenBank/DDBJ whole genome shotgun (WGS) entry which is preliminary data.</text>
</comment>
<organism evidence="1">
    <name type="scientific">bioreactor metagenome</name>
    <dbReference type="NCBI Taxonomy" id="1076179"/>
    <lineage>
        <taxon>unclassified sequences</taxon>
        <taxon>metagenomes</taxon>
        <taxon>ecological metagenomes</taxon>
    </lineage>
</organism>
<protein>
    <submittedName>
        <fullName evidence="1">Uncharacterized protein</fullName>
    </submittedName>
</protein>
<name>A0A645IR82_9ZZZZ</name>
<evidence type="ECO:0000313" key="1">
    <source>
        <dbReference type="EMBL" id="MPN53865.1"/>
    </source>
</evidence>
<accession>A0A645IR82</accession>
<dbReference type="EMBL" id="VSSQ01121455">
    <property type="protein sequence ID" value="MPN53865.1"/>
    <property type="molecule type" value="Genomic_DNA"/>
</dbReference>
<gene>
    <name evidence="1" type="ORF">SDC9_201533</name>
</gene>
<proteinExistence type="predicted"/>
<sequence>MHRLERQTHPARLRIADEVADAVDDPLPRCAEIPIAIGNCRSSEVAGGRQTADHHHQFRGAEPGCFVDRGLVVGQRPRDGIRLGGGHEASAAQRRHSQPCLLDELGRAFDTGLGDAVAPQPYRFVAMLGGRGQCRRQIEVLGGCCIEGKAID</sequence>
<dbReference type="AlphaFoldDB" id="A0A645IR82"/>
<reference evidence="1" key="1">
    <citation type="submission" date="2019-08" db="EMBL/GenBank/DDBJ databases">
        <authorList>
            <person name="Kucharzyk K."/>
            <person name="Murdoch R.W."/>
            <person name="Higgins S."/>
            <person name="Loffler F."/>
        </authorList>
    </citation>
    <scope>NUCLEOTIDE SEQUENCE</scope>
</reference>